<name>A0A6L8LYY6_9VIBR</name>
<accession>A0A6L8LYY6</accession>
<protein>
    <submittedName>
        <fullName evidence="2">Uncharacterized protein</fullName>
    </submittedName>
</protein>
<feature type="chain" id="PRO_5026867504" evidence="1">
    <location>
        <begin position="22"/>
        <end position="178"/>
    </location>
</feature>
<comment type="caution">
    <text evidence="2">The sequence shown here is derived from an EMBL/GenBank/DDBJ whole genome shotgun (WGS) entry which is preliminary data.</text>
</comment>
<reference evidence="2 3" key="1">
    <citation type="submission" date="2020-01" db="EMBL/GenBank/DDBJ databases">
        <title>Draft Genome Sequence of Vibrio sp. strain OCN044, Isolated from a Healthy Coral at Palmyra Atoll.</title>
        <authorList>
            <person name="Videau P."/>
            <person name="Loughran R."/>
            <person name="Esquivel A."/>
            <person name="Deadmond M."/>
            <person name="Paddock B.E."/>
            <person name="Saw J.H."/>
            <person name="Ushijima B."/>
        </authorList>
    </citation>
    <scope>NUCLEOTIDE SEQUENCE [LARGE SCALE GENOMIC DNA]</scope>
    <source>
        <strain evidence="2 3">OCN044</strain>
    </source>
</reference>
<dbReference type="EMBL" id="WWEU01000011">
    <property type="protein sequence ID" value="MYM61344.1"/>
    <property type="molecule type" value="Genomic_DNA"/>
</dbReference>
<sequence>MNSKLGVIFSLILGQSLTINAAWCDTNPEGLCIERLNENDSKIRAWFDKKVYFETLLVGYDIKSDQGWSSVMQQSGIYTEWNIARRADYNNGKNESVWFSAYRARGASCWKRSELLYFHENWAGTNFIQKPHDWPDSQAAQVTYQDMIDRVSEQGMLFDNSGQLVAFCADEAKVSASG</sequence>
<gene>
    <name evidence="2" type="ORF">GTG28_19185</name>
</gene>
<evidence type="ECO:0000313" key="2">
    <source>
        <dbReference type="EMBL" id="MYM61344.1"/>
    </source>
</evidence>
<proteinExistence type="predicted"/>
<dbReference type="RefSeq" id="WP_160932668.1">
    <property type="nucleotide sequence ID" value="NZ_WWEU01000011.1"/>
</dbReference>
<dbReference type="AlphaFoldDB" id="A0A6L8LYY6"/>
<dbReference type="Proteomes" id="UP000478571">
    <property type="component" value="Unassembled WGS sequence"/>
</dbReference>
<evidence type="ECO:0000256" key="1">
    <source>
        <dbReference type="SAM" id="SignalP"/>
    </source>
</evidence>
<keyword evidence="1" id="KW-0732">Signal</keyword>
<organism evidence="2 3">
    <name type="scientific">Vibrio tetraodonis subsp. pristinus</name>
    <dbReference type="NCBI Taxonomy" id="2695891"/>
    <lineage>
        <taxon>Bacteria</taxon>
        <taxon>Pseudomonadati</taxon>
        <taxon>Pseudomonadota</taxon>
        <taxon>Gammaproteobacteria</taxon>
        <taxon>Vibrionales</taxon>
        <taxon>Vibrionaceae</taxon>
        <taxon>Vibrio</taxon>
    </lineage>
</organism>
<keyword evidence="3" id="KW-1185">Reference proteome</keyword>
<evidence type="ECO:0000313" key="3">
    <source>
        <dbReference type="Proteomes" id="UP000478571"/>
    </source>
</evidence>
<feature type="signal peptide" evidence="1">
    <location>
        <begin position="1"/>
        <end position="21"/>
    </location>
</feature>